<dbReference type="InterPro" id="IPR014729">
    <property type="entry name" value="Rossmann-like_a/b/a_fold"/>
</dbReference>
<comment type="caution">
    <text evidence="3">The sequence shown here is derived from an EMBL/GenBank/DDBJ whole genome shotgun (WGS) entry which is preliminary data.</text>
</comment>
<dbReference type="EMBL" id="JACOFX010000002">
    <property type="protein sequence ID" value="MBC3907068.1"/>
    <property type="molecule type" value="Genomic_DNA"/>
</dbReference>
<keyword evidence="4" id="KW-1185">Reference proteome</keyword>
<feature type="domain" description="UspA" evidence="2">
    <location>
        <begin position="1"/>
        <end position="145"/>
    </location>
</feature>
<dbReference type="CDD" id="cd00293">
    <property type="entry name" value="USP-like"/>
    <property type="match status" value="1"/>
</dbReference>
<sequence length="145" mass="16408">MFKHILFPTDGSEASRDAIRKCVLFAKETGASLTGIHVIPEFHIVTYHTEMLEDTKAQFERDCLLHAQHYLNEIKDIAKEYNVSCETSYLTGDHPFDVIVKQAKEKNCDLIAMASHGRRGLKGFLMGSETQKVITHSTVPVLVFR</sequence>
<dbReference type="InterPro" id="IPR006016">
    <property type="entry name" value="UspA"/>
</dbReference>
<dbReference type="PRINTS" id="PR01438">
    <property type="entry name" value="UNVRSLSTRESS"/>
</dbReference>
<dbReference type="PANTHER" id="PTHR46268:SF6">
    <property type="entry name" value="UNIVERSAL STRESS PROTEIN UP12"/>
    <property type="match status" value="1"/>
</dbReference>
<dbReference type="Proteomes" id="UP000646911">
    <property type="component" value="Unassembled WGS sequence"/>
</dbReference>
<dbReference type="InterPro" id="IPR006015">
    <property type="entry name" value="Universal_stress_UspA"/>
</dbReference>
<comment type="similarity">
    <text evidence="1">Belongs to the universal stress protein A family.</text>
</comment>
<dbReference type="PANTHER" id="PTHR46268">
    <property type="entry name" value="STRESS RESPONSE PROTEIN NHAX"/>
    <property type="match status" value="1"/>
</dbReference>
<reference evidence="3 4" key="1">
    <citation type="submission" date="2020-08" db="EMBL/GenBank/DDBJ databases">
        <title>Novel species isolated from subtropical streams in China.</title>
        <authorList>
            <person name="Lu H."/>
        </authorList>
    </citation>
    <scope>NUCLEOTIDE SEQUENCE [LARGE SCALE GENOMIC DNA]</scope>
    <source>
        <strain evidence="3 4">NL8W</strain>
    </source>
</reference>
<gene>
    <name evidence="3" type="ORF">H8L47_05790</name>
</gene>
<proteinExistence type="inferred from homology"/>
<evidence type="ECO:0000313" key="4">
    <source>
        <dbReference type="Proteomes" id="UP000646911"/>
    </source>
</evidence>
<dbReference type="Gene3D" id="3.40.50.620">
    <property type="entry name" value="HUPs"/>
    <property type="match status" value="1"/>
</dbReference>
<evidence type="ECO:0000259" key="2">
    <source>
        <dbReference type="Pfam" id="PF00582"/>
    </source>
</evidence>
<dbReference type="Pfam" id="PF00582">
    <property type="entry name" value="Usp"/>
    <property type="match status" value="1"/>
</dbReference>
<accession>A0ABR6Z5L1</accession>
<organism evidence="3 4">
    <name type="scientific">Undibacterium umbellatum</name>
    <dbReference type="NCBI Taxonomy" id="2762300"/>
    <lineage>
        <taxon>Bacteria</taxon>
        <taxon>Pseudomonadati</taxon>
        <taxon>Pseudomonadota</taxon>
        <taxon>Betaproteobacteria</taxon>
        <taxon>Burkholderiales</taxon>
        <taxon>Oxalobacteraceae</taxon>
        <taxon>Undibacterium</taxon>
    </lineage>
</organism>
<evidence type="ECO:0000313" key="3">
    <source>
        <dbReference type="EMBL" id="MBC3907068.1"/>
    </source>
</evidence>
<dbReference type="SUPFAM" id="SSF52402">
    <property type="entry name" value="Adenine nucleotide alpha hydrolases-like"/>
    <property type="match status" value="1"/>
</dbReference>
<name>A0ABR6Z5L1_9BURK</name>
<protein>
    <submittedName>
        <fullName evidence="3">Universal stress protein</fullName>
    </submittedName>
</protein>
<evidence type="ECO:0000256" key="1">
    <source>
        <dbReference type="ARBA" id="ARBA00008791"/>
    </source>
</evidence>